<evidence type="ECO:0000256" key="1">
    <source>
        <dbReference type="ARBA" id="ARBA00022722"/>
    </source>
</evidence>
<dbReference type="InterPro" id="IPR003154">
    <property type="entry name" value="S1/P1nuclease"/>
</dbReference>
<evidence type="ECO:0000256" key="2">
    <source>
        <dbReference type="ARBA" id="ARBA00022723"/>
    </source>
</evidence>
<dbReference type="GO" id="GO:0006308">
    <property type="term" value="P:DNA catabolic process"/>
    <property type="evidence" value="ECO:0007669"/>
    <property type="project" value="InterPro"/>
</dbReference>
<keyword evidence="2" id="KW-0479">Metal-binding</keyword>
<keyword evidence="8" id="KW-1185">Reference proteome</keyword>
<sequence length="262" mass="31009">MKKLTITALVLIGLGHPEAKAWGLTGHRVVAEIAEQHLTRKTKRKLNKIIGTQKLAYWANWSDFIKSEPTYKFADSYHYVNIEGNLPEKDFLVALENTSQDQLYHKALFFINELKSNRNLKLEQKKEYLYFLIHMIGDAHQPLHVGREEDLGGNKIKVEWFRELTNIHTIWDTKLIDFEKYSYTEYTTLLNNQPKKMNAQLTEGWLENWLFDSYQVANKIYSTVKMDDKLSYRYHYDNKYILEQQLLKGGLRLAKVLNFIYH</sequence>
<protein>
    <submittedName>
        <fullName evidence="7">S1/P1 nuclease</fullName>
    </submittedName>
</protein>
<accession>F0NYI9</accession>
<dbReference type="KEGG" id="wvi:Weevi_0390"/>
<keyword evidence="3" id="KW-0255">Endonuclease</keyword>
<keyword evidence="4" id="KW-0378">Hydrolase</keyword>
<reference evidence="7 8" key="1">
    <citation type="journal article" date="2011" name="Stand. Genomic Sci.">
        <title>Complete genome sequence of Weeksella virosa type strain (9751).</title>
        <authorList>
            <person name="Lang E."/>
            <person name="Teshima H."/>
            <person name="Lucas S."/>
            <person name="Lapidus A."/>
            <person name="Hammon N."/>
            <person name="Deshpande S."/>
            <person name="Nolan M."/>
            <person name="Cheng J.F."/>
            <person name="Pitluck S."/>
            <person name="Liolios K."/>
            <person name="Pagani I."/>
            <person name="Mikhailova N."/>
            <person name="Ivanova N."/>
            <person name="Mavromatis K."/>
            <person name="Pati A."/>
            <person name="Tapia R."/>
            <person name="Han C."/>
            <person name="Goodwin L."/>
            <person name="Chen A."/>
            <person name="Palaniappan K."/>
            <person name="Land M."/>
            <person name="Hauser L."/>
            <person name="Chang Y.J."/>
            <person name="Jeffries C.D."/>
            <person name="Brambilla E.M."/>
            <person name="Kopitz M."/>
            <person name="Rohde M."/>
            <person name="Goker M."/>
            <person name="Tindall B.J."/>
            <person name="Detter J.C."/>
            <person name="Woyke T."/>
            <person name="Bristow J."/>
            <person name="Eisen J.A."/>
            <person name="Markowitz V."/>
            <person name="Hugenholtz P."/>
            <person name="Klenk H.P."/>
            <person name="Kyrpides N.C."/>
        </authorList>
    </citation>
    <scope>NUCLEOTIDE SEQUENCE [LARGE SCALE GENOMIC DNA]</scope>
    <source>
        <strain evidence="8">ATCC 43766 / DSM 16922 / JCM 21250 / NBRC 16016 / NCTC 11634 / CL345/78</strain>
    </source>
</reference>
<dbReference type="EMBL" id="CP002455">
    <property type="protein sequence ID" value="ADX67109.1"/>
    <property type="molecule type" value="Genomic_DNA"/>
</dbReference>
<evidence type="ECO:0000256" key="4">
    <source>
        <dbReference type="ARBA" id="ARBA00022801"/>
    </source>
</evidence>
<dbReference type="PANTHER" id="PTHR33146">
    <property type="entry name" value="ENDONUCLEASE 4"/>
    <property type="match status" value="1"/>
</dbReference>
<evidence type="ECO:0000313" key="7">
    <source>
        <dbReference type="EMBL" id="ADX67109.1"/>
    </source>
</evidence>
<dbReference type="HOGENOM" id="CLU_044365_1_0_10"/>
<dbReference type="GO" id="GO:0046872">
    <property type="term" value="F:metal ion binding"/>
    <property type="evidence" value="ECO:0007669"/>
    <property type="project" value="UniProtKB-KW"/>
</dbReference>
<evidence type="ECO:0000313" key="8">
    <source>
        <dbReference type="Proteomes" id="UP000008641"/>
    </source>
</evidence>
<dbReference type="GO" id="GO:0003676">
    <property type="term" value="F:nucleic acid binding"/>
    <property type="evidence" value="ECO:0007669"/>
    <property type="project" value="InterPro"/>
</dbReference>
<dbReference type="STRING" id="865938.Weevi_0390"/>
<evidence type="ECO:0000256" key="6">
    <source>
        <dbReference type="ARBA" id="ARBA00023180"/>
    </source>
</evidence>
<dbReference type="OrthoDB" id="267579at2"/>
<evidence type="ECO:0000256" key="5">
    <source>
        <dbReference type="ARBA" id="ARBA00023157"/>
    </source>
</evidence>
<keyword evidence="6" id="KW-0325">Glycoprotein</keyword>
<dbReference type="InterPro" id="IPR008947">
    <property type="entry name" value="PLipase_C/P1_nuclease_dom_sf"/>
</dbReference>
<gene>
    <name evidence="7" type="ordered locus">Weevi_0390</name>
</gene>
<dbReference type="CDD" id="cd11010">
    <property type="entry name" value="S1-P1_nuclease"/>
    <property type="match status" value="1"/>
</dbReference>
<dbReference type="eggNOG" id="ENOG502Z82C">
    <property type="taxonomic scope" value="Bacteria"/>
</dbReference>
<dbReference type="PANTHER" id="PTHR33146:SF26">
    <property type="entry name" value="ENDONUCLEASE 4"/>
    <property type="match status" value="1"/>
</dbReference>
<dbReference type="RefSeq" id="WP_013597501.1">
    <property type="nucleotide sequence ID" value="NC_015144.1"/>
</dbReference>
<dbReference type="Proteomes" id="UP000008641">
    <property type="component" value="Chromosome"/>
</dbReference>
<reference evidence="8" key="2">
    <citation type="journal article" date="2011" name="Stand. Genomic Sci.">
        <title>Complete genome sequence of Weeksella virosa type strain (9751T).</title>
        <authorList>
            <person name="Lang E."/>
            <person name="Teshima H."/>
            <person name="Lucas S."/>
            <person name="Lapidus A."/>
            <person name="Hammon N."/>
            <person name="Deshpande S."/>
            <person name="Nolan M."/>
            <person name="Cheng J."/>
            <person name="Pitluck S."/>
            <person name="Liolios K."/>
            <person name="Pagani I."/>
            <person name="Mikhailova N."/>
            <person name="Ivanova N."/>
            <person name="Mavromatis K."/>
            <person name="Pati A."/>
            <person name="Tapia R."/>
            <person name="Han C."/>
            <person name="Goodwin L."/>
            <person name="Chen A."/>
            <person name="Palaniappan K."/>
            <person name="Land M."/>
            <person name="Hauser L."/>
            <person name="Chang Y."/>
            <person name="Jeffries C."/>
            <person name="Brambilla E."/>
            <person name="Kopitz M."/>
            <person name="Rohde M."/>
            <person name="Goker M."/>
            <person name="Tindall B."/>
            <person name="Detter J."/>
            <person name="Woyke T."/>
            <person name="Bristow J."/>
            <person name="Eisen J."/>
            <person name="Markowitz V."/>
            <person name="Hugenholtz P."/>
            <person name="Klenk H."/>
            <person name="Kyrpides N."/>
        </authorList>
    </citation>
    <scope>NUCLEOTIDE SEQUENCE [LARGE SCALE GENOMIC DNA]</scope>
    <source>
        <strain evidence="8">ATCC 43766 / DSM 16922 / JCM 21250 / NBRC 16016 / NCTC 11634 / CL345/78</strain>
    </source>
</reference>
<dbReference type="Gene3D" id="1.10.575.10">
    <property type="entry name" value="P1 Nuclease"/>
    <property type="match status" value="1"/>
</dbReference>
<keyword evidence="1" id="KW-0540">Nuclease</keyword>
<dbReference type="SUPFAM" id="SSF48537">
    <property type="entry name" value="Phospholipase C/P1 nuclease"/>
    <property type="match status" value="1"/>
</dbReference>
<evidence type="ECO:0000256" key="3">
    <source>
        <dbReference type="ARBA" id="ARBA00022759"/>
    </source>
</evidence>
<dbReference type="GO" id="GO:0004519">
    <property type="term" value="F:endonuclease activity"/>
    <property type="evidence" value="ECO:0007669"/>
    <property type="project" value="UniProtKB-KW"/>
</dbReference>
<dbReference type="Pfam" id="PF02265">
    <property type="entry name" value="S1-P1_nuclease"/>
    <property type="match status" value="1"/>
</dbReference>
<name>F0NYI9_WEEVC</name>
<dbReference type="AlphaFoldDB" id="F0NYI9"/>
<dbReference type="GO" id="GO:0016788">
    <property type="term" value="F:hydrolase activity, acting on ester bonds"/>
    <property type="evidence" value="ECO:0007669"/>
    <property type="project" value="InterPro"/>
</dbReference>
<organism evidence="7 8">
    <name type="scientific">Weeksella virosa (strain ATCC 43766 / DSM 16922 / JCM 21250 / CCUG 30538 / CDC 9751 / IAM 14551 / NBRC 16016 / NCTC 11634 / CL345/78)</name>
    <dbReference type="NCBI Taxonomy" id="865938"/>
    <lineage>
        <taxon>Bacteria</taxon>
        <taxon>Pseudomonadati</taxon>
        <taxon>Bacteroidota</taxon>
        <taxon>Flavobacteriia</taxon>
        <taxon>Flavobacteriales</taxon>
        <taxon>Weeksellaceae</taxon>
        <taxon>Weeksella</taxon>
    </lineage>
</organism>
<proteinExistence type="predicted"/>
<keyword evidence="5" id="KW-1015">Disulfide bond</keyword>